<dbReference type="RefSeq" id="WP_002717918.1">
    <property type="nucleotide sequence ID" value="NZ_UFSI01000001.1"/>
</dbReference>
<organism evidence="6 7">
    <name type="scientific">Afipia felis</name>
    <name type="common">Cat scratch disease bacillus</name>
    <dbReference type="NCBI Taxonomy" id="1035"/>
    <lineage>
        <taxon>Bacteria</taxon>
        <taxon>Pseudomonadati</taxon>
        <taxon>Pseudomonadota</taxon>
        <taxon>Alphaproteobacteria</taxon>
        <taxon>Hyphomicrobiales</taxon>
        <taxon>Nitrobacteraceae</taxon>
        <taxon>Afipia</taxon>
    </lineage>
</organism>
<feature type="transmembrane region" description="Helical" evidence="5">
    <location>
        <begin position="41"/>
        <end position="63"/>
    </location>
</feature>
<reference evidence="6 7" key="1">
    <citation type="submission" date="2018-06" db="EMBL/GenBank/DDBJ databases">
        <authorList>
            <consortium name="Pathogen Informatics"/>
            <person name="Doyle S."/>
        </authorList>
    </citation>
    <scope>NUCLEOTIDE SEQUENCE [LARGE SCALE GENOMIC DNA]</scope>
    <source>
        <strain evidence="6 7">NCTC12722</strain>
    </source>
</reference>
<keyword evidence="1" id="KW-1003">Cell membrane</keyword>
<evidence type="ECO:0000256" key="4">
    <source>
        <dbReference type="ARBA" id="ARBA00023136"/>
    </source>
</evidence>
<dbReference type="AlphaFoldDB" id="A0A380W4S8"/>
<protein>
    <submittedName>
        <fullName evidence="6">Efflux system membrane protein</fullName>
    </submittedName>
</protein>
<keyword evidence="2 5" id="KW-0812">Transmembrane</keyword>
<dbReference type="Pfam" id="PF07869">
    <property type="entry name" value="DUF1656"/>
    <property type="match status" value="1"/>
</dbReference>
<evidence type="ECO:0000256" key="2">
    <source>
        <dbReference type="ARBA" id="ARBA00022692"/>
    </source>
</evidence>
<evidence type="ECO:0000313" key="7">
    <source>
        <dbReference type="Proteomes" id="UP000254343"/>
    </source>
</evidence>
<dbReference type="EMBL" id="UIGB01000001">
    <property type="protein sequence ID" value="SUU83137.1"/>
    <property type="molecule type" value="Genomic_DNA"/>
</dbReference>
<evidence type="ECO:0000256" key="1">
    <source>
        <dbReference type="ARBA" id="ARBA00022475"/>
    </source>
</evidence>
<accession>A0A380W4S8</accession>
<gene>
    <name evidence="6" type="ORF">NCTC12722_00298</name>
</gene>
<name>A0A380W4S8_AFIFE</name>
<dbReference type="Proteomes" id="UP000254343">
    <property type="component" value="Unassembled WGS sequence"/>
</dbReference>
<evidence type="ECO:0000256" key="5">
    <source>
        <dbReference type="SAM" id="Phobius"/>
    </source>
</evidence>
<evidence type="ECO:0000256" key="3">
    <source>
        <dbReference type="ARBA" id="ARBA00022989"/>
    </source>
</evidence>
<keyword evidence="4 5" id="KW-0472">Membrane</keyword>
<keyword evidence="3 5" id="KW-1133">Transmembrane helix</keyword>
<sequence length="65" mass="7286">MIKEINLAGILLPPLMGYALAASLLWLVLRFGLTRAGFYRFVWHPPLFNTALYVILLSIIVVATL</sequence>
<dbReference type="InterPro" id="IPR012451">
    <property type="entry name" value="DUF1656"/>
</dbReference>
<evidence type="ECO:0000313" key="6">
    <source>
        <dbReference type="EMBL" id="SUU83137.1"/>
    </source>
</evidence>
<proteinExistence type="predicted"/>
<dbReference type="OrthoDB" id="7021192at2"/>
<feature type="transmembrane region" description="Helical" evidence="5">
    <location>
        <begin position="7"/>
        <end position="29"/>
    </location>
</feature>